<dbReference type="PANTHER" id="PTHR11008">
    <property type="entry name" value="PROTEIN TAKEOUT-LIKE PROTEIN"/>
    <property type="match status" value="1"/>
</dbReference>
<feature type="chain" id="PRO_5043041801" description="Circadian clock-controlled protein" evidence="1">
    <location>
        <begin position="17"/>
        <end position="236"/>
    </location>
</feature>
<dbReference type="AlphaFoldDB" id="A0AAN7V278"/>
<organism evidence="2 3">
    <name type="scientific">Pyrocoelia pectoralis</name>
    <dbReference type="NCBI Taxonomy" id="417401"/>
    <lineage>
        <taxon>Eukaryota</taxon>
        <taxon>Metazoa</taxon>
        <taxon>Ecdysozoa</taxon>
        <taxon>Arthropoda</taxon>
        <taxon>Hexapoda</taxon>
        <taxon>Insecta</taxon>
        <taxon>Pterygota</taxon>
        <taxon>Neoptera</taxon>
        <taxon>Endopterygota</taxon>
        <taxon>Coleoptera</taxon>
        <taxon>Polyphaga</taxon>
        <taxon>Elateriformia</taxon>
        <taxon>Elateroidea</taxon>
        <taxon>Lampyridae</taxon>
        <taxon>Lampyrinae</taxon>
        <taxon>Pyrocoelia</taxon>
    </lineage>
</organism>
<reference evidence="2 3" key="1">
    <citation type="journal article" date="2024" name="Insects">
        <title>An Improved Chromosome-Level Genome Assembly of the Firefly Pyrocoelia pectoralis.</title>
        <authorList>
            <person name="Fu X."/>
            <person name="Meyer-Rochow V.B."/>
            <person name="Ballantyne L."/>
            <person name="Zhu X."/>
        </authorList>
    </citation>
    <scope>NUCLEOTIDE SEQUENCE [LARGE SCALE GENOMIC DNA]</scope>
    <source>
        <strain evidence="2">XCY_ONT2</strain>
    </source>
</reference>
<dbReference type="Proteomes" id="UP001329430">
    <property type="component" value="Chromosome 10"/>
</dbReference>
<protein>
    <recommendedName>
        <fullName evidence="4">Circadian clock-controlled protein</fullName>
    </recommendedName>
</protein>
<name>A0AAN7V278_9COLE</name>
<dbReference type="InterPro" id="IPR038606">
    <property type="entry name" value="To_sf"/>
</dbReference>
<gene>
    <name evidence="2" type="ORF">RI129_012473</name>
</gene>
<evidence type="ECO:0000313" key="3">
    <source>
        <dbReference type="Proteomes" id="UP001329430"/>
    </source>
</evidence>
<evidence type="ECO:0000313" key="2">
    <source>
        <dbReference type="EMBL" id="KAK5638178.1"/>
    </source>
</evidence>
<dbReference type="Pfam" id="PF06585">
    <property type="entry name" value="JHBP"/>
    <property type="match status" value="1"/>
</dbReference>
<feature type="signal peptide" evidence="1">
    <location>
        <begin position="1"/>
        <end position="16"/>
    </location>
</feature>
<proteinExistence type="predicted"/>
<keyword evidence="3" id="KW-1185">Reference proteome</keyword>
<keyword evidence="1" id="KW-0732">Signal</keyword>
<sequence length="236" mass="26540">MKVLTILSVLVLKALSKNLPSSFMVCDHFGSNVNECLTEAINSALVQLRNGIPEIDIPSIEPMRPGSNITVRKNDAIISLHDVHMYNLSNAVVTDLKSNITRESFWLAANFSATDFTAIANYSVHGQLLFFHLDGGGKGIIDFKDTILQASMEGIVVNNRFRLNKFAVKVLPKLVIYDLQNIIRDQKKFSDDVNKVFNDSWDVLFYELEPELEELLSSIWLNYANVVLSYVPVSDK</sequence>
<dbReference type="SMART" id="SM00700">
    <property type="entry name" value="JHBP"/>
    <property type="match status" value="1"/>
</dbReference>
<accession>A0AAN7V278</accession>
<comment type="caution">
    <text evidence="2">The sequence shown here is derived from an EMBL/GenBank/DDBJ whole genome shotgun (WGS) entry which is preliminary data.</text>
</comment>
<evidence type="ECO:0000256" key="1">
    <source>
        <dbReference type="SAM" id="SignalP"/>
    </source>
</evidence>
<evidence type="ECO:0008006" key="4">
    <source>
        <dbReference type="Google" id="ProtNLM"/>
    </source>
</evidence>
<dbReference type="InterPro" id="IPR010562">
    <property type="entry name" value="Haemolymph_juvenile_hormone-bd"/>
</dbReference>
<dbReference type="Gene3D" id="3.15.10.30">
    <property type="entry name" value="Haemolymph juvenile hormone binding protein"/>
    <property type="match status" value="1"/>
</dbReference>
<dbReference type="PANTHER" id="PTHR11008:SF32">
    <property type="entry name" value="CIRCADIAN CLOCK-CONTROLLED PROTEIN DAYWAKE-RELATED"/>
    <property type="match status" value="1"/>
</dbReference>
<dbReference type="GO" id="GO:0005615">
    <property type="term" value="C:extracellular space"/>
    <property type="evidence" value="ECO:0007669"/>
    <property type="project" value="TreeGrafter"/>
</dbReference>
<dbReference type="EMBL" id="JAVRBK010000010">
    <property type="protein sequence ID" value="KAK5638178.1"/>
    <property type="molecule type" value="Genomic_DNA"/>
</dbReference>